<comment type="similarity">
    <text evidence="2">Belongs to the autoinducer-2 exporter (AI-2E) (TC 2.A.86) family.</text>
</comment>
<evidence type="ECO:0000313" key="7">
    <source>
        <dbReference type="EMBL" id="GER60801.1"/>
    </source>
</evidence>
<evidence type="ECO:0000256" key="6">
    <source>
        <dbReference type="SAM" id="Phobius"/>
    </source>
</evidence>
<evidence type="ECO:0000313" key="8">
    <source>
        <dbReference type="Proteomes" id="UP000326509"/>
    </source>
</evidence>
<dbReference type="PANTHER" id="PTHR21716">
    <property type="entry name" value="TRANSMEMBRANE PROTEIN"/>
    <property type="match status" value="1"/>
</dbReference>
<comment type="subcellular location">
    <subcellularLocation>
        <location evidence="1">Membrane</location>
        <topology evidence="1">Multi-pass membrane protein</topology>
    </subcellularLocation>
</comment>
<proteinExistence type="inferred from homology"/>
<feature type="transmembrane region" description="Helical" evidence="6">
    <location>
        <begin position="64"/>
        <end position="88"/>
    </location>
</feature>
<evidence type="ECO:0000256" key="3">
    <source>
        <dbReference type="ARBA" id="ARBA00022692"/>
    </source>
</evidence>
<keyword evidence="8" id="KW-1185">Reference proteome</keyword>
<keyword evidence="3 6" id="KW-0812">Transmembrane</keyword>
<dbReference type="EMBL" id="BKCG01000010">
    <property type="protein sequence ID" value="GER60801.1"/>
    <property type="molecule type" value="Genomic_DNA"/>
</dbReference>
<feature type="transmembrane region" description="Helical" evidence="6">
    <location>
        <begin position="141"/>
        <end position="163"/>
    </location>
</feature>
<evidence type="ECO:0000256" key="2">
    <source>
        <dbReference type="ARBA" id="ARBA00009773"/>
    </source>
</evidence>
<dbReference type="Pfam" id="PF01594">
    <property type="entry name" value="AI-2E_transport"/>
    <property type="match status" value="1"/>
</dbReference>
<feature type="transmembrane region" description="Helical" evidence="6">
    <location>
        <begin position="34"/>
        <end position="52"/>
    </location>
</feature>
<gene>
    <name evidence="7" type="ORF">ULMA_29090</name>
</gene>
<accession>A0A5J4J4T1</accession>
<reference evidence="7 8" key="1">
    <citation type="submission" date="2019-08" db="EMBL/GenBank/DDBJ databases">
        <title>Draft genome sequence of Ulvibacter marinus type strain NBRC 109484.</title>
        <authorList>
            <person name="Kawano K."/>
            <person name="Ushijima N."/>
            <person name="Kihara M."/>
            <person name="Itoh H."/>
        </authorList>
    </citation>
    <scope>NUCLEOTIDE SEQUENCE [LARGE SCALE GENOMIC DNA]</scope>
    <source>
        <strain evidence="7 8">NBRC 109484</strain>
    </source>
</reference>
<evidence type="ECO:0000256" key="4">
    <source>
        <dbReference type="ARBA" id="ARBA00022989"/>
    </source>
</evidence>
<dbReference type="Proteomes" id="UP000326509">
    <property type="component" value="Unassembled WGS sequence"/>
</dbReference>
<name>A0A5J4J4T1_9FLAO</name>
<dbReference type="GO" id="GO:0016020">
    <property type="term" value="C:membrane"/>
    <property type="evidence" value="ECO:0007669"/>
    <property type="project" value="UniProtKB-SubCell"/>
</dbReference>
<feature type="transmembrane region" description="Helical" evidence="6">
    <location>
        <begin position="261"/>
        <end position="284"/>
    </location>
</feature>
<dbReference type="OrthoDB" id="9773730at2"/>
<protein>
    <submittedName>
        <fullName evidence="7">AI-2E family transporter</fullName>
    </submittedName>
</protein>
<dbReference type="RefSeq" id="WP_151675227.1">
    <property type="nucleotide sequence ID" value="NZ_BKCG01000010.1"/>
</dbReference>
<sequence length="349" mass="38787">MNKNQLSPTIIRQVFILLTILLIGILIFREMLPYFSGVLGAVTIYVLMRPWMAKLVKRGWGPDWAAALLMLISFVGILVPVTGVIIMLTNKIGEAVTNSEKVTSAVKSQMGKWESKIGYDLSSQIDVKAISTWFSENLQGFAGGTFDVFIAVGLMYFMLYYMLTNRRALRESLFEYIPINRVNLKTIGKEVNHMVRSNALGIPMVAIAQGIIALIGFLIFGIEDPFFWFVIVTIGSMIPFIGTLIGILPVFILTLSSGDSFAAWGILIYGLVVVGSTDNIIRLYVLKKLDDVHPLITLIGVIVGVPLFGFIGLIFGPLLISLFIVIMRIYRKEYGKAIKETTTESKEEL</sequence>
<evidence type="ECO:0000256" key="1">
    <source>
        <dbReference type="ARBA" id="ARBA00004141"/>
    </source>
</evidence>
<dbReference type="PANTHER" id="PTHR21716:SF4">
    <property type="entry name" value="TRANSMEMBRANE PROTEIN 245"/>
    <property type="match status" value="1"/>
</dbReference>
<organism evidence="7 8">
    <name type="scientific">Patiriisocius marinus</name>
    <dbReference type="NCBI Taxonomy" id="1397112"/>
    <lineage>
        <taxon>Bacteria</taxon>
        <taxon>Pseudomonadati</taxon>
        <taxon>Bacteroidota</taxon>
        <taxon>Flavobacteriia</taxon>
        <taxon>Flavobacteriales</taxon>
        <taxon>Flavobacteriaceae</taxon>
        <taxon>Patiriisocius</taxon>
    </lineage>
</organism>
<feature type="transmembrane region" description="Helical" evidence="6">
    <location>
        <begin position="9"/>
        <end position="28"/>
    </location>
</feature>
<evidence type="ECO:0000256" key="5">
    <source>
        <dbReference type="ARBA" id="ARBA00023136"/>
    </source>
</evidence>
<dbReference type="InterPro" id="IPR002549">
    <property type="entry name" value="AI-2E-like"/>
</dbReference>
<feature type="transmembrane region" description="Helical" evidence="6">
    <location>
        <begin position="199"/>
        <end position="220"/>
    </location>
</feature>
<dbReference type="AlphaFoldDB" id="A0A5J4J4T1"/>
<feature type="transmembrane region" description="Helical" evidence="6">
    <location>
        <begin position="226"/>
        <end position="254"/>
    </location>
</feature>
<comment type="caution">
    <text evidence="7">The sequence shown here is derived from an EMBL/GenBank/DDBJ whole genome shotgun (WGS) entry which is preliminary data.</text>
</comment>
<keyword evidence="5 6" id="KW-0472">Membrane</keyword>
<feature type="transmembrane region" description="Helical" evidence="6">
    <location>
        <begin position="296"/>
        <end position="326"/>
    </location>
</feature>
<keyword evidence="4 6" id="KW-1133">Transmembrane helix</keyword>